<dbReference type="InterPro" id="IPR036390">
    <property type="entry name" value="WH_DNA-bd_sf"/>
</dbReference>
<dbReference type="Proteomes" id="UP000267464">
    <property type="component" value="Unassembled WGS sequence"/>
</dbReference>
<reference evidence="5 6" key="1">
    <citation type="submission" date="2018-08" db="EMBL/GenBank/DDBJ databases">
        <authorList>
            <person name="Khan S.A."/>
            <person name="Jeon C.O."/>
            <person name="Chun B.H."/>
            <person name="Jeong S.E."/>
        </authorList>
    </citation>
    <scope>NUCLEOTIDE SEQUENCE [LARGE SCALE GENOMIC DNA]</scope>
    <source>
        <strain evidence="5 6">S-16</strain>
    </source>
</reference>
<dbReference type="SUPFAM" id="SSF46785">
    <property type="entry name" value="Winged helix' DNA-binding domain"/>
    <property type="match status" value="1"/>
</dbReference>
<keyword evidence="6" id="KW-1185">Reference proteome</keyword>
<comment type="caution">
    <text evidence="5">The sequence shown here is derived from an EMBL/GenBank/DDBJ whole genome shotgun (WGS) entry which is preliminary data.</text>
</comment>
<dbReference type="InterPro" id="IPR001034">
    <property type="entry name" value="DeoR_HTH"/>
</dbReference>
<dbReference type="Pfam" id="PF00455">
    <property type="entry name" value="DeoRC"/>
    <property type="match status" value="1"/>
</dbReference>
<dbReference type="EMBL" id="QUSW01000002">
    <property type="protein sequence ID" value="RQP25267.1"/>
    <property type="molecule type" value="Genomic_DNA"/>
</dbReference>
<dbReference type="PANTHER" id="PTHR30363:SF4">
    <property type="entry name" value="GLYCEROL-3-PHOSPHATE REGULON REPRESSOR"/>
    <property type="match status" value="1"/>
</dbReference>
<feature type="domain" description="HTH deoR-type" evidence="4">
    <location>
        <begin position="6"/>
        <end position="61"/>
    </location>
</feature>
<protein>
    <submittedName>
        <fullName evidence="5">DeoR/GlpR transcriptional regulator</fullName>
    </submittedName>
</protein>
<dbReference type="InterPro" id="IPR050313">
    <property type="entry name" value="Carb_Metab_HTH_regulators"/>
</dbReference>
<evidence type="ECO:0000256" key="3">
    <source>
        <dbReference type="ARBA" id="ARBA00023163"/>
    </source>
</evidence>
<dbReference type="Gene3D" id="3.40.50.1360">
    <property type="match status" value="1"/>
</dbReference>
<evidence type="ECO:0000313" key="5">
    <source>
        <dbReference type="EMBL" id="RQP25267.1"/>
    </source>
</evidence>
<dbReference type="Gene3D" id="1.10.10.10">
    <property type="entry name" value="Winged helix-like DNA-binding domain superfamily/Winged helix DNA-binding domain"/>
    <property type="match status" value="1"/>
</dbReference>
<dbReference type="PROSITE" id="PS51000">
    <property type="entry name" value="HTH_DEOR_2"/>
    <property type="match status" value="1"/>
</dbReference>
<accession>A0A3N7HSK0</accession>
<dbReference type="InterPro" id="IPR014036">
    <property type="entry name" value="DeoR-like_C"/>
</dbReference>
<dbReference type="GO" id="GO:0003700">
    <property type="term" value="F:DNA-binding transcription factor activity"/>
    <property type="evidence" value="ECO:0007669"/>
    <property type="project" value="InterPro"/>
</dbReference>
<keyword evidence="2" id="KW-0805">Transcription regulation</keyword>
<proteinExistence type="predicted"/>
<dbReference type="SMART" id="SM00420">
    <property type="entry name" value="HTH_DEOR"/>
    <property type="match status" value="1"/>
</dbReference>
<dbReference type="PRINTS" id="PR00037">
    <property type="entry name" value="HTHLACR"/>
</dbReference>
<sequence>MPVDLPLARRDLIADRLARGQAVTAAALATEFDVSEDAIRRDLRALAAEGRCRRVYGGALPLAPGSKPMVVRIDEARDRKAALARKAAATIQPGEFVFLDAASTNVALAEALPEDHELTIATNSIDIAATVLRRSDLRLIMVGGTVDPAVGGCVDAAAVQAIAGMNIDRCFLGTCAVSPAGGVAAIHHADALFKRAVLSASQTCIALATSEKLKAKAPHRVAPISDFDQVIVEFDAPEAALDSLRSAGTAVVKADRPA</sequence>
<dbReference type="InterPro" id="IPR037171">
    <property type="entry name" value="NagB/RpiA_transferase-like"/>
</dbReference>
<evidence type="ECO:0000256" key="2">
    <source>
        <dbReference type="ARBA" id="ARBA00023015"/>
    </source>
</evidence>
<evidence type="ECO:0000259" key="4">
    <source>
        <dbReference type="PROSITE" id="PS51000"/>
    </source>
</evidence>
<reference evidence="5 6" key="2">
    <citation type="submission" date="2018-12" db="EMBL/GenBank/DDBJ databases">
        <title>Rhizobacter gummiphilus sp. nov., a rubber-degrading bacterium isolated from the soil of a botanical garden in Japan.</title>
        <authorList>
            <person name="Shunsuke S.S."/>
        </authorList>
    </citation>
    <scope>NUCLEOTIDE SEQUENCE [LARGE SCALE GENOMIC DNA]</scope>
    <source>
        <strain evidence="5 6">S-16</strain>
    </source>
</reference>
<evidence type="ECO:0000313" key="6">
    <source>
        <dbReference type="Proteomes" id="UP000267464"/>
    </source>
</evidence>
<keyword evidence="3" id="KW-0804">Transcription</keyword>
<dbReference type="OrthoDB" id="9814815at2"/>
<dbReference type="SUPFAM" id="SSF100950">
    <property type="entry name" value="NagB/RpiA/CoA transferase-like"/>
    <property type="match status" value="1"/>
</dbReference>
<keyword evidence="1" id="KW-0678">Repressor</keyword>
<dbReference type="PANTHER" id="PTHR30363">
    <property type="entry name" value="HTH-TYPE TRANSCRIPTIONAL REGULATOR SRLR-RELATED"/>
    <property type="match status" value="1"/>
</dbReference>
<evidence type="ECO:0000256" key="1">
    <source>
        <dbReference type="ARBA" id="ARBA00022491"/>
    </source>
</evidence>
<dbReference type="Pfam" id="PF08220">
    <property type="entry name" value="HTH_DeoR"/>
    <property type="match status" value="1"/>
</dbReference>
<gene>
    <name evidence="5" type="ORF">DZC73_10575</name>
</gene>
<dbReference type="SMART" id="SM01134">
    <property type="entry name" value="DeoRC"/>
    <property type="match status" value="1"/>
</dbReference>
<dbReference type="InterPro" id="IPR036388">
    <property type="entry name" value="WH-like_DNA-bd_sf"/>
</dbReference>
<dbReference type="AlphaFoldDB" id="A0A3N7HSK0"/>
<organism evidence="5 6">
    <name type="scientific">Piscinibacter terrae</name>
    <dbReference type="NCBI Taxonomy" id="2496871"/>
    <lineage>
        <taxon>Bacteria</taxon>
        <taxon>Pseudomonadati</taxon>
        <taxon>Pseudomonadota</taxon>
        <taxon>Betaproteobacteria</taxon>
        <taxon>Burkholderiales</taxon>
        <taxon>Sphaerotilaceae</taxon>
        <taxon>Piscinibacter</taxon>
    </lineage>
</organism>
<name>A0A3N7HSK0_9BURK</name>
<dbReference type="RefSeq" id="WP_124540177.1">
    <property type="nucleotide sequence ID" value="NZ_QUSW01000002.1"/>
</dbReference>